<dbReference type="Proteomes" id="UP000593737">
    <property type="component" value="Chromosome"/>
</dbReference>
<dbReference type="KEGG" id="nkf:Nkreftii_002440"/>
<dbReference type="AlphaFoldDB" id="A0A7S8IZV8"/>
<gene>
    <name evidence="1" type="ORF">Nkreftii_002440</name>
</gene>
<protein>
    <submittedName>
        <fullName evidence="1">Uncharacterized protein</fullName>
    </submittedName>
</protein>
<dbReference type="EMBL" id="CP047423">
    <property type="protein sequence ID" value="QPD04666.1"/>
    <property type="molecule type" value="Genomic_DNA"/>
</dbReference>
<evidence type="ECO:0000313" key="2">
    <source>
        <dbReference type="Proteomes" id="UP000593737"/>
    </source>
</evidence>
<accession>A0A7S8IZV8</accession>
<name>A0A7S8IZV8_9BACT</name>
<sequence length="640" mass="71811">MTLAQEVREAGEKVISAIEATLSTTLNDVLGRYVGWPLKVRSGYLVDRDKNRSDIFASVIYAAAVGEAEDSLEIQADNAAVVIDACESLNQERFIDACSRIATAKRLKKCLPPRLDGDLPVQTTTLGIVFAIRSTVAMDQLAQELVKLNTATPSSEWPDMLVVATSGTINYFVQFPGELPSGDLLLPAARTLSYTPPMYIVVAMMPTGSYTFNRLLGLLLGQLFLFSPGVHLPDRTQVIENVPRQVIVVSGFQYNLKGELVPVPRERYNDRYWGPLPVQIEDRNGKHLCTLRFLPWQDGASILSHGELPLEQILRFLIGVDMQHAGIIKREDSEISYVLPMTEADFSGMLRRISSQANMVVRVEQPKWTIQKVSDEGTQTPFIARLFLGVVRLRDLIALNPDQRDTFDSLYDVVLTSLRSARKSAEEVARLWQEHSRKVSSGEVARVERHTIRIDESIDDALGKEVVSFVTAAGRTLKEGMQRFIAVHMDIGFLFQKQAGFETGLLTLDQKHASLADYLRQTRAWSEPLQERRNAIEHNGWTLPRTTYARQGNKIEALSPSISGQPVTEFVPFMLDRVSCFVEELTAYCIQRQLPDLMTLTEIPLADRAEEAPVRFQVTVANGGLPPWRINYHHDKFEDV</sequence>
<organism evidence="1 2">
    <name type="scientific">Candidatus Nitrospira kreftii</name>
    <dbReference type="NCBI Taxonomy" id="2652173"/>
    <lineage>
        <taxon>Bacteria</taxon>
        <taxon>Pseudomonadati</taxon>
        <taxon>Nitrospirota</taxon>
        <taxon>Nitrospiria</taxon>
        <taxon>Nitrospirales</taxon>
        <taxon>Nitrospiraceae</taxon>
        <taxon>Nitrospira</taxon>
    </lineage>
</organism>
<evidence type="ECO:0000313" key="1">
    <source>
        <dbReference type="EMBL" id="QPD04666.1"/>
    </source>
</evidence>
<reference evidence="1 2" key="1">
    <citation type="journal article" date="2020" name="ISME J.">
        <title>Enrichment and physiological characterization of a novel comammox Nitrospira indicates ammonium inhibition of complete nitrification.</title>
        <authorList>
            <person name="Sakoula D."/>
            <person name="Koch H."/>
            <person name="Frank J."/>
            <person name="Jetten M.S.M."/>
            <person name="van Kessel M.A.H.J."/>
            <person name="Lucker S."/>
        </authorList>
    </citation>
    <scope>NUCLEOTIDE SEQUENCE [LARGE SCALE GENOMIC DNA]</scope>
    <source>
        <strain evidence="1">Comreactor17</strain>
    </source>
</reference>
<proteinExistence type="predicted"/>